<dbReference type="InterPro" id="IPR050098">
    <property type="entry name" value="TFPI/VKTCI-like"/>
</dbReference>
<evidence type="ECO:0000256" key="8">
    <source>
        <dbReference type="ARBA" id="ARBA00023331"/>
    </source>
</evidence>
<comment type="subcellular location">
    <subcellularLocation>
        <location evidence="1">Nematocyst</location>
    </subcellularLocation>
    <subcellularLocation>
        <location evidence="2">Secreted</location>
    </subcellularLocation>
</comment>
<reference evidence="11 12" key="1">
    <citation type="journal article" date="2007" name="Science">
        <title>Sea anemone genome reveals ancestral eumetazoan gene repertoire and genomic organization.</title>
        <authorList>
            <person name="Putnam N.H."/>
            <person name="Srivastava M."/>
            <person name="Hellsten U."/>
            <person name="Dirks B."/>
            <person name="Chapman J."/>
            <person name="Salamov A."/>
            <person name="Terry A."/>
            <person name="Shapiro H."/>
            <person name="Lindquist E."/>
            <person name="Kapitonov V.V."/>
            <person name="Jurka J."/>
            <person name="Genikhovich G."/>
            <person name="Grigoriev I.V."/>
            <person name="Lucas S.M."/>
            <person name="Steele R.E."/>
            <person name="Finnerty J.R."/>
            <person name="Technau U."/>
            <person name="Martindale M.Q."/>
            <person name="Rokhsar D.S."/>
        </authorList>
    </citation>
    <scope>NUCLEOTIDE SEQUENCE [LARGE SCALE GENOMIC DNA]</scope>
    <source>
        <strain evidence="12">CH2 X CH6</strain>
        <strain evidence="11">CH2 x CH6</strain>
    </source>
</reference>
<dbReference type="PRINTS" id="PR00759">
    <property type="entry name" value="BASICPTASE"/>
</dbReference>
<evidence type="ECO:0000313" key="11">
    <source>
        <dbReference type="EMBL" id="EDO38465.1"/>
    </source>
</evidence>
<dbReference type="AlphaFoldDB" id="A7SCV2"/>
<dbReference type="Gene3D" id="4.10.410.10">
    <property type="entry name" value="Pancreatic trypsin inhibitor Kunitz domain"/>
    <property type="match status" value="1"/>
</dbReference>
<keyword evidence="5" id="KW-0646">Protease inhibitor</keyword>
<proteinExistence type="inferred from homology"/>
<evidence type="ECO:0000259" key="9">
    <source>
        <dbReference type="PROSITE" id="PS50279"/>
    </source>
</evidence>
<dbReference type="CDD" id="cd00109">
    <property type="entry name" value="Kunitz-type"/>
    <property type="match status" value="1"/>
</dbReference>
<dbReference type="OMA" id="FCAPRGK"/>
<feature type="non-terminal residue" evidence="11">
    <location>
        <position position="1"/>
    </location>
</feature>
<evidence type="ECO:0000256" key="1">
    <source>
        <dbReference type="ARBA" id="ARBA00004532"/>
    </source>
</evidence>
<keyword evidence="4" id="KW-0964">Secreted</keyword>
<evidence type="ECO:0000256" key="4">
    <source>
        <dbReference type="ARBA" id="ARBA00022525"/>
    </source>
</evidence>
<keyword evidence="6" id="KW-0722">Serine protease inhibitor</keyword>
<dbReference type="EMBL" id="DS476944">
    <property type="protein sequence ID" value="EDO26071.1"/>
    <property type="molecule type" value="Genomic_DNA"/>
</dbReference>
<dbReference type="PROSITE" id="PS50279">
    <property type="entry name" value="BPTI_KUNITZ_2"/>
    <property type="match status" value="1"/>
</dbReference>
<evidence type="ECO:0000256" key="7">
    <source>
        <dbReference type="ARBA" id="ARBA00023157"/>
    </source>
</evidence>
<keyword evidence="8" id="KW-0166">Nematocyst</keyword>
<dbReference type="InterPro" id="IPR036880">
    <property type="entry name" value="Kunitz_BPTI_sf"/>
</dbReference>
<gene>
    <name evidence="10" type="ORF">NEMVEDRAFT_v1g49454</name>
    <name evidence="11" type="ORF">NEMVEDRAFT_v1g59266</name>
</gene>
<dbReference type="InParanoid" id="A7SCV2"/>
<accession>A7SCV2</accession>
<dbReference type="SUPFAM" id="SSF57362">
    <property type="entry name" value="BPTI-like"/>
    <property type="match status" value="1"/>
</dbReference>
<dbReference type="GO" id="GO:0005576">
    <property type="term" value="C:extracellular region"/>
    <property type="evidence" value="ECO:0007669"/>
    <property type="project" value="UniProtKB-SubCell"/>
</dbReference>
<name>A7SCV2_NEMVE</name>
<sequence>VCLQPSLIGTGFAFKVHFFYNAAKRLCEPFVYSGMGGNKNNFKDKDACQRAC</sequence>
<organism evidence="11 12">
    <name type="scientific">Nematostella vectensis</name>
    <name type="common">Starlet sea anemone</name>
    <dbReference type="NCBI Taxonomy" id="45351"/>
    <lineage>
        <taxon>Eukaryota</taxon>
        <taxon>Metazoa</taxon>
        <taxon>Cnidaria</taxon>
        <taxon>Anthozoa</taxon>
        <taxon>Hexacorallia</taxon>
        <taxon>Actiniaria</taxon>
        <taxon>Edwardsiidae</taxon>
        <taxon>Nematostella</taxon>
    </lineage>
</organism>
<dbReference type="HOGENOM" id="CLU_164133_4_3_1"/>
<keyword evidence="12" id="KW-1185">Reference proteome</keyword>
<dbReference type="EMBL" id="DS469625">
    <property type="protein sequence ID" value="EDO38465.1"/>
    <property type="molecule type" value="Genomic_DNA"/>
</dbReference>
<dbReference type="PANTHER" id="PTHR10083">
    <property type="entry name" value="KUNITZ-TYPE PROTEASE INHIBITOR-RELATED"/>
    <property type="match status" value="1"/>
</dbReference>
<evidence type="ECO:0000256" key="6">
    <source>
        <dbReference type="ARBA" id="ARBA00022900"/>
    </source>
</evidence>
<feature type="non-terminal residue" evidence="11">
    <location>
        <position position="52"/>
    </location>
</feature>
<dbReference type="SMART" id="SM00131">
    <property type="entry name" value="KU"/>
    <property type="match status" value="1"/>
</dbReference>
<evidence type="ECO:0000256" key="2">
    <source>
        <dbReference type="ARBA" id="ARBA00004613"/>
    </source>
</evidence>
<dbReference type="GO" id="GO:0042151">
    <property type="term" value="C:nematocyst"/>
    <property type="evidence" value="ECO:0007669"/>
    <property type="project" value="UniProtKB-SubCell"/>
</dbReference>
<dbReference type="PANTHER" id="PTHR10083:SF328">
    <property type="entry name" value="TISSUE FACTOR PATHWAY INHIBITOR"/>
    <property type="match status" value="1"/>
</dbReference>
<evidence type="ECO:0000313" key="12">
    <source>
        <dbReference type="Proteomes" id="UP000001593"/>
    </source>
</evidence>
<protein>
    <recommendedName>
        <fullName evidence="9">BPTI/Kunitz inhibitor domain-containing protein</fullName>
    </recommendedName>
</protein>
<comment type="similarity">
    <text evidence="3">Belongs to the venom Kunitz-type family. Sea anemone type 2 potassium channel toxin subfamily.</text>
</comment>
<evidence type="ECO:0000256" key="3">
    <source>
        <dbReference type="ARBA" id="ARBA00007226"/>
    </source>
</evidence>
<dbReference type="Proteomes" id="UP000001593">
    <property type="component" value="Unassembled WGS sequence"/>
</dbReference>
<evidence type="ECO:0000313" key="10">
    <source>
        <dbReference type="EMBL" id="EDO26071.1"/>
    </source>
</evidence>
<dbReference type="InterPro" id="IPR002223">
    <property type="entry name" value="Kunitz_BPTI"/>
</dbReference>
<dbReference type="GO" id="GO:0004867">
    <property type="term" value="F:serine-type endopeptidase inhibitor activity"/>
    <property type="evidence" value="ECO:0007669"/>
    <property type="project" value="UniProtKB-KW"/>
</dbReference>
<keyword evidence="7" id="KW-1015">Disulfide bond</keyword>
<feature type="domain" description="BPTI/Kunitz inhibitor" evidence="9">
    <location>
        <begin position="2"/>
        <end position="52"/>
    </location>
</feature>
<dbReference type="Pfam" id="PF00014">
    <property type="entry name" value="Kunitz_BPTI"/>
    <property type="match status" value="1"/>
</dbReference>
<evidence type="ECO:0000256" key="5">
    <source>
        <dbReference type="ARBA" id="ARBA00022690"/>
    </source>
</evidence>